<dbReference type="EMBL" id="JAECVW010000002">
    <property type="protein sequence ID" value="MBH8594637.1"/>
    <property type="molecule type" value="Genomic_DNA"/>
</dbReference>
<dbReference type="PROSITE" id="PS00455">
    <property type="entry name" value="AMP_BINDING"/>
    <property type="match status" value="1"/>
</dbReference>
<feature type="region of interest" description="Disordered" evidence="3">
    <location>
        <begin position="339"/>
        <end position="360"/>
    </location>
</feature>
<dbReference type="PANTHER" id="PTHR43767:SF9">
    <property type="entry name" value="LONG-CHAIN-FATTY-ACID--COA LIGASE"/>
    <property type="match status" value="1"/>
</dbReference>
<dbReference type="Pfam" id="PF00501">
    <property type="entry name" value="AMP-binding"/>
    <property type="match status" value="1"/>
</dbReference>
<dbReference type="FunFam" id="3.40.50.12780:FF:000003">
    <property type="entry name" value="Long-chain-fatty-acid--CoA ligase FadD"/>
    <property type="match status" value="1"/>
</dbReference>
<feature type="compositionally biased region" description="Polar residues" evidence="3">
    <location>
        <begin position="340"/>
        <end position="350"/>
    </location>
</feature>
<sequence length="541" mass="60136">MAKVTVVGGVSHAKGQPFAYEKLSLPQMFDRTVERHPDRTAVYFYDREISYKMLQDMSKRVSGALRACGVKKGDRVGIMLPNCPPYVISFFGVLRRGAVVVQINPMYTRRELEAILTDSGADVLIVSGDLYPRVQNINSFSRLRKVIIVETDSFRLENPLSHEVSWTAFLHASAPVPDEPVEPERDVAVFQYTGGTTGRSKGAMLTHQNLVANVQQIHAHASENPLTEQDKILTVIPLFHVYGMTCAMNFGFFLGSSLILLPRFEPLEVLETIQKHRPAYFPGVPTMYVALNAYPGAEKYGVDAIRIINSGSASLPVELIQSFEKKTGAVMYEGYGLSEASPTTHSNPRSGQRKPGSVGIPLPGTEAKIVDLETGTRTVKIGETGELVIRGPQVMRGYWNMPDETKQTLRNGWLYTGDIARMDEDGYFYIVDRKKDLIIAGGYNIYPREVEEVLYTHPAVLEAAVVGVPDPYRGETVKAYLVFKPGAKATIQELEVFCRKHLAPFKVPKQFEIRSSLPKNAVGKILRRVLRDEAKKGGDNP</sequence>
<evidence type="ECO:0000259" key="5">
    <source>
        <dbReference type="Pfam" id="PF13193"/>
    </source>
</evidence>
<protein>
    <submittedName>
        <fullName evidence="6">Long-chain fatty acid--CoA ligase</fullName>
    </submittedName>
</protein>
<evidence type="ECO:0000256" key="1">
    <source>
        <dbReference type="ARBA" id="ARBA00006432"/>
    </source>
</evidence>
<dbReference type="InterPro" id="IPR042099">
    <property type="entry name" value="ANL_N_sf"/>
</dbReference>
<dbReference type="InterPro" id="IPR050237">
    <property type="entry name" value="ATP-dep_AMP-bd_enzyme"/>
</dbReference>
<dbReference type="PANTHER" id="PTHR43767">
    <property type="entry name" value="LONG-CHAIN-FATTY-ACID--COA LIGASE"/>
    <property type="match status" value="1"/>
</dbReference>
<dbReference type="NCBIfam" id="NF004837">
    <property type="entry name" value="PRK06187.1"/>
    <property type="match status" value="1"/>
</dbReference>
<dbReference type="AlphaFoldDB" id="A0A8I1AB64"/>
<name>A0A8I1AB64_THEIN</name>
<dbReference type="InterPro" id="IPR025110">
    <property type="entry name" value="AMP-bd_C"/>
</dbReference>
<keyword evidence="7" id="KW-1185">Reference proteome</keyword>
<keyword evidence="2 6" id="KW-0436">Ligase</keyword>
<comment type="similarity">
    <text evidence="1">Belongs to the ATP-dependent AMP-binding enzyme family.</text>
</comment>
<dbReference type="SUPFAM" id="SSF56801">
    <property type="entry name" value="Acetyl-CoA synthetase-like"/>
    <property type="match status" value="1"/>
</dbReference>
<dbReference type="CDD" id="cd05936">
    <property type="entry name" value="FC-FACS_FadD_like"/>
    <property type="match status" value="1"/>
</dbReference>
<evidence type="ECO:0000313" key="7">
    <source>
        <dbReference type="Proteomes" id="UP000633619"/>
    </source>
</evidence>
<dbReference type="GO" id="GO:0016877">
    <property type="term" value="F:ligase activity, forming carbon-sulfur bonds"/>
    <property type="evidence" value="ECO:0007669"/>
    <property type="project" value="UniProtKB-ARBA"/>
</dbReference>
<dbReference type="Gene3D" id="3.30.300.30">
    <property type="match status" value="1"/>
</dbReference>
<evidence type="ECO:0000256" key="2">
    <source>
        <dbReference type="ARBA" id="ARBA00022598"/>
    </source>
</evidence>
<dbReference type="InterPro" id="IPR045851">
    <property type="entry name" value="AMP-bd_C_sf"/>
</dbReference>
<comment type="caution">
    <text evidence="6">The sequence shown here is derived from an EMBL/GenBank/DDBJ whole genome shotgun (WGS) entry which is preliminary data.</text>
</comment>
<dbReference type="Proteomes" id="UP000633619">
    <property type="component" value="Unassembled WGS sequence"/>
</dbReference>
<feature type="domain" description="AMP-binding enzyme C-terminal" evidence="5">
    <location>
        <begin position="449"/>
        <end position="524"/>
    </location>
</feature>
<feature type="domain" description="AMP-dependent synthetase/ligase" evidence="4">
    <location>
        <begin position="29"/>
        <end position="399"/>
    </location>
</feature>
<evidence type="ECO:0000256" key="3">
    <source>
        <dbReference type="SAM" id="MobiDB-lite"/>
    </source>
</evidence>
<gene>
    <name evidence="6" type="ORF">I8U20_04760</name>
</gene>
<dbReference type="FunFam" id="3.30.300.30:FF:000008">
    <property type="entry name" value="2,3-dihydroxybenzoate-AMP ligase"/>
    <property type="match status" value="1"/>
</dbReference>
<dbReference type="InterPro" id="IPR020845">
    <property type="entry name" value="AMP-binding_CS"/>
</dbReference>
<accession>A0A8I1AB64</accession>
<dbReference type="Pfam" id="PF13193">
    <property type="entry name" value="AMP-binding_C"/>
    <property type="match status" value="1"/>
</dbReference>
<dbReference type="Gene3D" id="3.40.50.12780">
    <property type="entry name" value="N-terminal domain of ligase-like"/>
    <property type="match status" value="1"/>
</dbReference>
<evidence type="ECO:0000259" key="4">
    <source>
        <dbReference type="Pfam" id="PF00501"/>
    </source>
</evidence>
<evidence type="ECO:0000313" key="6">
    <source>
        <dbReference type="EMBL" id="MBH8594637.1"/>
    </source>
</evidence>
<dbReference type="InterPro" id="IPR000873">
    <property type="entry name" value="AMP-dep_synth/lig_dom"/>
</dbReference>
<reference evidence="6 7" key="1">
    <citation type="submission" date="2020-12" db="EMBL/GenBank/DDBJ databases">
        <title>WGS of Thermoactinomyces spp.</title>
        <authorList>
            <person name="Cheng K."/>
        </authorList>
    </citation>
    <scope>NUCLEOTIDE SEQUENCE [LARGE SCALE GENOMIC DNA]</scope>
    <source>
        <strain evidence="7">CICC 10671\DSM 43846</strain>
    </source>
</reference>
<dbReference type="RefSeq" id="WP_181731884.1">
    <property type="nucleotide sequence ID" value="NZ_JACEIR010000004.1"/>
</dbReference>
<proteinExistence type="inferred from homology"/>
<organism evidence="6 7">
    <name type="scientific">Thermoactinomyces intermedius</name>
    <dbReference type="NCBI Taxonomy" id="2024"/>
    <lineage>
        <taxon>Bacteria</taxon>
        <taxon>Bacillati</taxon>
        <taxon>Bacillota</taxon>
        <taxon>Bacilli</taxon>
        <taxon>Bacillales</taxon>
        <taxon>Thermoactinomycetaceae</taxon>
        <taxon>Thermoactinomyces</taxon>
    </lineage>
</organism>